<dbReference type="STRING" id="994573.T472_0207770"/>
<name>V7I7J9_9CLOT</name>
<sequence>MQESYRTSVGDFMVRPEEVRRSSRKALEENYKFRTYLKIHADTKDLDRRFLRLHKELFAGYDCRNCCKEYRADFTNKEIEKAAKLLSISGLSLLDSADVCPVVFEMFERLKGEYGFRRHR</sequence>
<accession>V7I7J9</accession>
<evidence type="ECO:0000313" key="1">
    <source>
        <dbReference type="EMBL" id="ETA81209.1"/>
    </source>
</evidence>
<dbReference type="Proteomes" id="UP000017747">
    <property type="component" value="Unassembled WGS sequence"/>
</dbReference>
<evidence type="ECO:0000313" key="2">
    <source>
        <dbReference type="Proteomes" id="UP000017747"/>
    </source>
</evidence>
<protein>
    <submittedName>
        <fullName evidence="1">Uncharacterized protein</fullName>
    </submittedName>
</protein>
<gene>
    <name evidence="1" type="ORF">T472_0207770</name>
</gene>
<reference evidence="1 2" key="1">
    <citation type="journal article" date="2014" name="Genome Announc.">
        <title>Genome Sequence of Youngiibacter fragilis, the Type Strain of the Genus Youngiibacter.</title>
        <authorList>
            <person name="Wawrik C.B."/>
            <person name="Callaghan A.V."/>
            <person name="Stamps B.W."/>
            <person name="Wawrik B."/>
        </authorList>
    </citation>
    <scope>NUCLEOTIDE SEQUENCE [LARGE SCALE GENOMIC DNA]</scope>
    <source>
        <strain evidence="1 2">232.1</strain>
    </source>
</reference>
<keyword evidence="2" id="KW-1185">Reference proteome</keyword>
<dbReference type="EMBL" id="AXUN02000146">
    <property type="protein sequence ID" value="ETA81209.1"/>
    <property type="molecule type" value="Genomic_DNA"/>
</dbReference>
<comment type="caution">
    <text evidence="1">The sequence shown here is derived from an EMBL/GenBank/DDBJ whole genome shotgun (WGS) entry which is preliminary data.</text>
</comment>
<dbReference type="AlphaFoldDB" id="V7I7J9"/>
<proteinExistence type="predicted"/>
<organism evidence="1 2">
    <name type="scientific">Youngiibacter fragilis 232.1</name>
    <dbReference type="NCBI Taxonomy" id="994573"/>
    <lineage>
        <taxon>Bacteria</taxon>
        <taxon>Bacillati</taxon>
        <taxon>Bacillota</taxon>
        <taxon>Clostridia</taxon>
        <taxon>Eubacteriales</taxon>
        <taxon>Clostridiaceae</taxon>
        <taxon>Youngiibacter</taxon>
    </lineage>
</organism>